<protein>
    <submittedName>
        <fullName evidence="2">Uncharacterized protein</fullName>
    </submittedName>
</protein>
<keyword evidence="1" id="KW-1133">Transmembrane helix</keyword>
<keyword evidence="1" id="KW-0812">Transmembrane</keyword>
<organism evidence="2">
    <name type="scientific">Tanacetum cinerariifolium</name>
    <name type="common">Dalmatian daisy</name>
    <name type="synonym">Chrysanthemum cinerariifolium</name>
    <dbReference type="NCBI Taxonomy" id="118510"/>
    <lineage>
        <taxon>Eukaryota</taxon>
        <taxon>Viridiplantae</taxon>
        <taxon>Streptophyta</taxon>
        <taxon>Embryophyta</taxon>
        <taxon>Tracheophyta</taxon>
        <taxon>Spermatophyta</taxon>
        <taxon>Magnoliopsida</taxon>
        <taxon>eudicotyledons</taxon>
        <taxon>Gunneridae</taxon>
        <taxon>Pentapetalae</taxon>
        <taxon>asterids</taxon>
        <taxon>campanulids</taxon>
        <taxon>Asterales</taxon>
        <taxon>Asteraceae</taxon>
        <taxon>Asteroideae</taxon>
        <taxon>Anthemideae</taxon>
        <taxon>Anthemidinae</taxon>
        <taxon>Tanacetum</taxon>
    </lineage>
</organism>
<name>A0A699KVV6_TANCI</name>
<gene>
    <name evidence="2" type="ORF">Tci_686018</name>
</gene>
<evidence type="ECO:0000313" key="2">
    <source>
        <dbReference type="EMBL" id="GFB14047.1"/>
    </source>
</evidence>
<dbReference type="AlphaFoldDB" id="A0A699KVV6"/>
<comment type="caution">
    <text evidence="2">The sequence shown here is derived from an EMBL/GenBank/DDBJ whole genome shotgun (WGS) entry which is preliminary data.</text>
</comment>
<evidence type="ECO:0000256" key="1">
    <source>
        <dbReference type="SAM" id="Phobius"/>
    </source>
</evidence>
<sequence>MDLQHHHHHLHLDIIVAAAPPSLSPPHRHQPTPTATLTTPLPTPPTPLAATPCLGYPTPTAAVPPPAAPKRCIGFFLSCRGVCLWVLAAIGCVWFSVTAPSRVRLVCCSAAARVRFCGLASTVGSVWICHRVSVRLVSAVNNLAHLVLYKNRLGRFGAFDLVVAPIGCVWLCRITA</sequence>
<feature type="transmembrane region" description="Helical" evidence="1">
    <location>
        <begin position="75"/>
        <end position="97"/>
    </location>
</feature>
<dbReference type="EMBL" id="BKCJ010560897">
    <property type="protein sequence ID" value="GFB14047.1"/>
    <property type="molecule type" value="Genomic_DNA"/>
</dbReference>
<reference evidence="2" key="1">
    <citation type="journal article" date="2019" name="Sci. Rep.">
        <title>Draft genome of Tanacetum cinerariifolium, the natural source of mosquito coil.</title>
        <authorList>
            <person name="Yamashiro T."/>
            <person name="Shiraishi A."/>
            <person name="Satake H."/>
            <person name="Nakayama K."/>
        </authorList>
    </citation>
    <scope>NUCLEOTIDE SEQUENCE</scope>
</reference>
<proteinExistence type="predicted"/>
<keyword evidence="1" id="KW-0472">Membrane</keyword>
<accession>A0A699KVV6</accession>